<dbReference type="OrthoDB" id="418432at2759"/>
<dbReference type="AlphaFoldDB" id="A0A1Q9DJR4"/>
<gene>
    <name evidence="2" type="primary">UBB</name>
    <name evidence="2" type="ORF">AK812_SmicGene22438</name>
</gene>
<dbReference type="Pfam" id="PF00240">
    <property type="entry name" value="ubiquitin"/>
    <property type="match status" value="3"/>
</dbReference>
<name>A0A1Q9DJR4_SYMMI</name>
<comment type="caution">
    <text evidence="2">The sequence shown here is derived from an EMBL/GenBank/DDBJ whole genome shotgun (WGS) entry which is preliminary data.</text>
</comment>
<feature type="compositionally biased region" description="Basic and acidic residues" evidence="1">
    <location>
        <begin position="360"/>
        <end position="383"/>
    </location>
</feature>
<sequence length="459" mass="50256">MPTSHAARKKFRSCGSIQTEPTRLLDWAEEDAKLSVLQVTDQPSLLFMCNGISGERVPLRLVLALRVAAVKQVAEGIFGIPAEEMTLSYKGRILGNRQTLLDGGVEARQCIHVTIASGVGHARLLDILIDATRSGIAEPFVIQLKPCDLVIHAKTKIAELTGLRLDSQRLTLSGHTLANERRLSDCGIRENSILQVTCTNGAASAPNPSVAVSGCRAPRAQLDASAKKHRCQGESLFLTILQTWPPQRKQRLWLQKARTIGQLKEGLKDFFQVSPEQQILFHSGRRLQNQHTLEFYNLEGGECIQLMVQGGPRVAAGPVALRAESPTFVTLPLPPQPSSVRKLPEWFPRLLHPPGTQDVEVQHPELSEGPREPRSDIIGEPGHEQNLTVKPEFCVADAEEAMPMEEPCPTFPQSVDRGDALGELVLQASVALLSHAMGQSGKLEDCERKTLDAAADRQV</sequence>
<dbReference type="SUPFAM" id="SSF54236">
    <property type="entry name" value="Ubiquitin-like"/>
    <property type="match status" value="3"/>
</dbReference>
<evidence type="ECO:0000256" key="1">
    <source>
        <dbReference type="SAM" id="MobiDB-lite"/>
    </source>
</evidence>
<protein>
    <submittedName>
        <fullName evidence="2">Polyubiquitin-B</fullName>
    </submittedName>
</protein>
<evidence type="ECO:0000313" key="3">
    <source>
        <dbReference type="Proteomes" id="UP000186817"/>
    </source>
</evidence>
<dbReference type="Proteomes" id="UP000186817">
    <property type="component" value="Unassembled WGS sequence"/>
</dbReference>
<dbReference type="CDD" id="cd17039">
    <property type="entry name" value="Ubl_ubiquitin_like"/>
    <property type="match status" value="3"/>
</dbReference>
<accession>A0A1Q9DJR4</accession>
<proteinExistence type="predicted"/>
<reference evidence="2 3" key="1">
    <citation type="submission" date="2016-02" db="EMBL/GenBank/DDBJ databases">
        <title>Genome analysis of coral dinoflagellate symbionts highlights evolutionary adaptations to a symbiotic lifestyle.</title>
        <authorList>
            <person name="Aranda M."/>
            <person name="Li Y."/>
            <person name="Liew Y.J."/>
            <person name="Baumgarten S."/>
            <person name="Simakov O."/>
            <person name="Wilson M."/>
            <person name="Piel J."/>
            <person name="Ashoor H."/>
            <person name="Bougouffa S."/>
            <person name="Bajic V.B."/>
            <person name="Ryu T."/>
            <person name="Ravasi T."/>
            <person name="Bayer T."/>
            <person name="Micklem G."/>
            <person name="Kim H."/>
            <person name="Bhak J."/>
            <person name="Lajeunesse T.C."/>
            <person name="Voolstra C.R."/>
        </authorList>
    </citation>
    <scope>NUCLEOTIDE SEQUENCE [LARGE SCALE GENOMIC DNA]</scope>
    <source>
        <strain evidence="2 3">CCMP2467</strain>
    </source>
</reference>
<evidence type="ECO:0000313" key="2">
    <source>
        <dbReference type="EMBL" id="OLP95427.1"/>
    </source>
</evidence>
<dbReference type="GO" id="GO:0031593">
    <property type="term" value="F:polyubiquitin modification-dependent protein binding"/>
    <property type="evidence" value="ECO:0007669"/>
    <property type="project" value="TreeGrafter"/>
</dbReference>
<dbReference type="InterPro" id="IPR015496">
    <property type="entry name" value="Ubiquilin"/>
</dbReference>
<dbReference type="InterPro" id="IPR029071">
    <property type="entry name" value="Ubiquitin-like_domsf"/>
</dbReference>
<dbReference type="PANTHER" id="PTHR10677">
    <property type="entry name" value="UBIQUILIN"/>
    <property type="match status" value="1"/>
</dbReference>
<dbReference type="GO" id="GO:0005829">
    <property type="term" value="C:cytosol"/>
    <property type="evidence" value="ECO:0007669"/>
    <property type="project" value="TreeGrafter"/>
</dbReference>
<dbReference type="InterPro" id="IPR000626">
    <property type="entry name" value="Ubiquitin-like_dom"/>
</dbReference>
<dbReference type="EMBL" id="LSRX01000502">
    <property type="protein sequence ID" value="OLP95427.1"/>
    <property type="molecule type" value="Genomic_DNA"/>
</dbReference>
<dbReference type="Gene3D" id="3.10.20.90">
    <property type="entry name" value="Phosphatidylinositol 3-kinase Catalytic Subunit, Chain A, domain 1"/>
    <property type="match status" value="3"/>
</dbReference>
<dbReference type="PANTHER" id="PTHR10677:SF3">
    <property type="entry name" value="FI07626P-RELATED"/>
    <property type="match status" value="1"/>
</dbReference>
<dbReference type="SMART" id="SM00213">
    <property type="entry name" value="UBQ"/>
    <property type="match status" value="3"/>
</dbReference>
<organism evidence="2 3">
    <name type="scientific">Symbiodinium microadriaticum</name>
    <name type="common">Dinoflagellate</name>
    <name type="synonym">Zooxanthella microadriatica</name>
    <dbReference type="NCBI Taxonomy" id="2951"/>
    <lineage>
        <taxon>Eukaryota</taxon>
        <taxon>Sar</taxon>
        <taxon>Alveolata</taxon>
        <taxon>Dinophyceae</taxon>
        <taxon>Suessiales</taxon>
        <taxon>Symbiodiniaceae</taxon>
        <taxon>Symbiodinium</taxon>
    </lineage>
</organism>
<keyword evidence="3" id="KW-1185">Reference proteome</keyword>
<dbReference type="GO" id="GO:0006511">
    <property type="term" value="P:ubiquitin-dependent protein catabolic process"/>
    <property type="evidence" value="ECO:0007669"/>
    <property type="project" value="TreeGrafter"/>
</dbReference>
<feature type="region of interest" description="Disordered" evidence="1">
    <location>
        <begin position="352"/>
        <end position="383"/>
    </location>
</feature>
<dbReference type="PROSITE" id="PS50053">
    <property type="entry name" value="UBIQUITIN_2"/>
    <property type="match status" value="3"/>
</dbReference>